<dbReference type="EMBL" id="CP093313">
    <property type="protein sequence ID" value="UWZ85039.1"/>
    <property type="molecule type" value="Genomic_DNA"/>
</dbReference>
<dbReference type="RefSeq" id="WP_260794547.1">
    <property type="nucleotide sequence ID" value="NZ_CP093313.1"/>
</dbReference>
<keyword evidence="4 7" id="KW-0689">Ribosomal protein</keyword>
<comment type="function">
    <text evidence="7">Binds to the 23S rRNA.</text>
</comment>
<dbReference type="SUPFAM" id="SSF55653">
    <property type="entry name" value="Ribosomal protein L9 C-domain"/>
    <property type="match status" value="1"/>
</dbReference>
<reference evidence="9" key="1">
    <citation type="submission" date="2021-04" db="EMBL/GenBank/DDBJ databases">
        <title>Phylogenetic analysis of Acidobacteriaceae.</title>
        <authorList>
            <person name="Qiu L."/>
            <person name="Zhang Q."/>
        </authorList>
    </citation>
    <scope>NUCLEOTIDE SEQUENCE</scope>
    <source>
        <strain evidence="9">DSM 25168</strain>
    </source>
</reference>
<feature type="domain" description="Ribosomal protein L9" evidence="8">
    <location>
        <begin position="13"/>
        <end position="40"/>
    </location>
</feature>
<dbReference type="GO" id="GO:0006412">
    <property type="term" value="P:translation"/>
    <property type="evidence" value="ECO:0007669"/>
    <property type="project" value="UniProtKB-UniRule"/>
</dbReference>
<dbReference type="SUPFAM" id="SSF55658">
    <property type="entry name" value="L9 N-domain-like"/>
    <property type="match status" value="1"/>
</dbReference>
<dbReference type="Gene3D" id="3.40.5.10">
    <property type="entry name" value="Ribosomal protein L9, N-terminal domain"/>
    <property type="match status" value="1"/>
</dbReference>
<dbReference type="InterPro" id="IPR000244">
    <property type="entry name" value="Ribosomal_bL9"/>
</dbReference>
<evidence type="ECO:0000313" key="9">
    <source>
        <dbReference type="EMBL" id="UWZ85039.1"/>
    </source>
</evidence>
<protein>
    <recommendedName>
        <fullName evidence="6 7">Large ribosomal subunit protein bL9</fullName>
    </recommendedName>
</protein>
<comment type="similarity">
    <text evidence="1 7">Belongs to the bacterial ribosomal protein bL9 family.</text>
</comment>
<dbReference type="GO" id="GO:0005840">
    <property type="term" value="C:ribosome"/>
    <property type="evidence" value="ECO:0007669"/>
    <property type="project" value="UniProtKB-KW"/>
</dbReference>
<dbReference type="NCBIfam" id="TIGR00158">
    <property type="entry name" value="L9"/>
    <property type="match status" value="1"/>
</dbReference>
<evidence type="ECO:0000259" key="8">
    <source>
        <dbReference type="PROSITE" id="PS00651"/>
    </source>
</evidence>
<evidence type="ECO:0000313" key="10">
    <source>
        <dbReference type="Proteomes" id="UP001059380"/>
    </source>
</evidence>
<name>A0A9J7BR32_9BACT</name>
<keyword evidence="10" id="KW-1185">Reference proteome</keyword>
<dbReference type="InterPro" id="IPR009027">
    <property type="entry name" value="Ribosomal_bL9/RNase_H1_N"/>
</dbReference>
<dbReference type="Pfam" id="PF03948">
    <property type="entry name" value="Ribosomal_L9_C"/>
    <property type="match status" value="1"/>
</dbReference>
<dbReference type="InterPro" id="IPR020594">
    <property type="entry name" value="Ribosomal_bL9_bac/chp"/>
</dbReference>
<dbReference type="GO" id="GO:0003735">
    <property type="term" value="F:structural constituent of ribosome"/>
    <property type="evidence" value="ECO:0007669"/>
    <property type="project" value="InterPro"/>
</dbReference>
<evidence type="ECO:0000256" key="3">
    <source>
        <dbReference type="ARBA" id="ARBA00022884"/>
    </source>
</evidence>
<evidence type="ECO:0000256" key="5">
    <source>
        <dbReference type="ARBA" id="ARBA00023274"/>
    </source>
</evidence>
<dbReference type="GO" id="GO:1990904">
    <property type="term" value="C:ribonucleoprotein complex"/>
    <property type="evidence" value="ECO:0007669"/>
    <property type="project" value="UniProtKB-KW"/>
</dbReference>
<keyword evidence="5 7" id="KW-0687">Ribonucleoprotein</keyword>
<sequence>MEVILKEDVANLGHRGDVVKVADGYGRNFLLPRKLALQATAANKAVIEQMKAAAARRSATEKVQAEALLAQLEPVVLTFTRKSGESGHLFGSVTSADIASELAAKGFDIDRRKIVLGDAIKALGNHEVSVKLHREVTAHVKVKVTGEAGEETATEAPAETAAAE</sequence>
<keyword evidence="3 7" id="KW-0694">RNA-binding</keyword>
<dbReference type="Proteomes" id="UP001059380">
    <property type="component" value="Chromosome"/>
</dbReference>
<dbReference type="InterPro" id="IPR020070">
    <property type="entry name" value="Ribosomal_bL9_N"/>
</dbReference>
<dbReference type="Pfam" id="PF01281">
    <property type="entry name" value="Ribosomal_L9_N"/>
    <property type="match status" value="1"/>
</dbReference>
<gene>
    <name evidence="7 9" type="primary">rplI</name>
    <name evidence="9" type="ORF">MOP44_03625</name>
</gene>
<dbReference type="PROSITE" id="PS00651">
    <property type="entry name" value="RIBOSOMAL_L9"/>
    <property type="match status" value="1"/>
</dbReference>
<dbReference type="GO" id="GO:0019843">
    <property type="term" value="F:rRNA binding"/>
    <property type="evidence" value="ECO:0007669"/>
    <property type="project" value="UniProtKB-UniRule"/>
</dbReference>
<organism evidence="9 10">
    <name type="scientific">Occallatibacter riparius</name>
    <dbReference type="NCBI Taxonomy" id="1002689"/>
    <lineage>
        <taxon>Bacteria</taxon>
        <taxon>Pseudomonadati</taxon>
        <taxon>Acidobacteriota</taxon>
        <taxon>Terriglobia</taxon>
        <taxon>Terriglobales</taxon>
        <taxon>Acidobacteriaceae</taxon>
        <taxon>Occallatibacter</taxon>
    </lineage>
</organism>
<dbReference type="HAMAP" id="MF_00503">
    <property type="entry name" value="Ribosomal_bL9"/>
    <property type="match status" value="1"/>
</dbReference>
<proteinExistence type="inferred from homology"/>
<dbReference type="FunFam" id="3.10.430.100:FF:000006">
    <property type="entry name" value="50S ribosomal protein L9"/>
    <property type="match status" value="1"/>
</dbReference>
<dbReference type="PANTHER" id="PTHR21368">
    <property type="entry name" value="50S RIBOSOMAL PROTEIN L9"/>
    <property type="match status" value="1"/>
</dbReference>
<evidence type="ECO:0000256" key="4">
    <source>
        <dbReference type="ARBA" id="ARBA00022980"/>
    </source>
</evidence>
<dbReference type="AlphaFoldDB" id="A0A9J7BR32"/>
<dbReference type="InterPro" id="IPR020069">
    <property type="entry name" value="Ribosomal_bL9_C"/>
</dbReference>
<dbReference type="Gene3D" id="3.10.430.100">
    <property type="entry name" value="Ribosomal protein L9, C-terminal domain"/>
    <property type="match status" value="1"/>
</dbReference>
<dbReference type="InterPro" id="IPR036791">
    <property type="entry name" value="Ribosomal_bL9_C_sf"/>
</dbReference>
<evidence type="ECO:0000256" key="2">
    <source>
        <dbReference type="ARBA" id="ARBA00022730"/>
    </source>
</evidence>
<evidence type="ECO:0000256" key="6">
    <source>
        <dbReference type="ARBA" id="ARBA00035292"/>
    </source>
</evidence>
<keyword evidence="2 7" id="KW-0699">rRNA-binding</keyword>
<dbReference type="KEGG" id="orp:MOP44_03625"/>
<dbReference type="InterPro" id="IPR036935">
    <property type="entry name" value="Ribosomal_bL9_N_sf"/>
</dbReference>
<evidence type="ECO:0000256" key="1">
    <source>
        <dbReference type="ARBA" id="ARBA00010605"/>
    </source>
</evidence>
<accession>A0A9J7BR32</accession>
<evidence type="ECO:0000256" key="7">
    <source>
        <dbReference type="HAMAP-Rule" id="MF_00503"/>
    </source>
</evidence>